<evidence type="ECO:0000313" key="3">
    <source>
        <dbReference type="Proteomes" id="UP000094444"/>
    </source>
</evidence>
<dbReference type="AlphaFoldDB" id="A0A2P5HJP6"/>
<name>A0A2P5HJP6_DIAHE</name>
<dbReference type="Proteomes" id="UP000094444">
    <property type="component" value="Unassembled WGS sequence"/>
</dbReference>
<accession>A0A2P5HJP6</accession>
<sequence length="178" mass="19516">MALQILRRLRRGLRRSDLGLHSFDNLLEGDSNQSEDELLIQPMFDTYRALIEQIPKPKALAKWSTGAPTTVVLTGSTGTSDLSRPHLGLDDEIYDQLRARAGLIIHNAWPHAVNFNLRMAAFRQQLAGLINLLALSAEASSTEPGRMTPFLFVSSVSAAGMEQPAGDSRPALEHLSKS</sequence>
<feature type="domain" description="Thioester reductase (TE)" evidence="1">
    <location>
        <begin position="80"/>
        <end position="163"/>
    </location>
</feature>
<dbReference type="InterPro" id="IPR013120">
    <property type="entry name" value="FAR_NAD-bd"/>
</dbReference>
<dbReference type="EMBL" id="MAVT02001615">
    <property type="protein sequence ID" value="POS70482.1"/>
    <property type="molecule type" value="Genomic_DNA"/>
</dbReference>
<evidence type="ECO:0000259" key="1">
    <source>
        <dbReference type="Pfam" id="PF07993"/>
    </source>
</evidence>
<proteinExistence type="predicted"/>
<evidence type="ECO:0000313" key="2">
    <source>
        <dbReference type="EMBL" id="POS70482.1"/>
    </source>
</evidence>
<dbReference type="Pfam" id="PF07993">
    <property type="entry name" value="NAD_binding_4"/>
    <property type="match status" value="1"/>
</dbReference>
<reference evidence="2" key="1">
    <citation type="submission" date="2017-09" db="EMBL/GenBank/DDBJ databases">
        <title>Polyketide synthases of a Diaporthe helianthi virulent isolate.</title>
        <authorList>
            <person name="Baroncelli R."/>
        </authorList>
    </citation>
    <scope>NUCLEOTIDE SEQUENCE [LARGE SCALE GENOMIC DNA]</scope>
    <source>
        <strain evidence="2">7/96</strain>
    </source>
</reference>
<gene>
    <name evidence="2" type="ORF">DHEL01_v211123</name>
</gene>
<dbReference type="InParanoid" id="A0A2P5HJP6"/>
<organism evidence="2 3">
    <name type="scientific">Diaporthe helianthi</name>
    <dbReference type="NCBI Taxonomy" id="158607"/>
    <lineage>
        <taxon>Eukaryota</taxon>
        <taxon>Fungi</taxon>
        <taxon>Dikarya</taxon>
        <taxon>Ascomycota</taxon>
        <taxon>Pezizomycotina</taxon>
        <taxon>Sordariomycetes</taxon>
        <taxon>Sordariomycetidae</taxon>
        <taxon>Diaporthales</taxon>
        <taxon>Diaporthaceae</taxon>
        <taxon>Diaporthe</taxon>
    </lineage>
</organism>
<keyword evidence="3" id="KW-1185">Reference proteome</keyword>
<dbReference type="Gene3D" id="3.40.50.720">
    <property type="entry name" value="NAD(P)-binding Rossmann-like Domain"/>
    <property type="match status" value="1"/>
</dbReference>
<comment type="caution">
    <text evidence="2">The sequence shown here is derived from an EMBL/GenBank/DDBJ whole genome shotgun (WGS) entry which is preliminary data.</text>
</comment>
<protein>
    <recommendedName>
        <fullName evidence="1">Thioester reductase (TE) domain-containing protein</fullName>
    </recommendedName>
</protein>
<dbReference type="OrthoDB" id="429813at2759"/>
<dbReference type="STRING" id="158607.A0A2P5HJP6"/>